<dbReference type="AlphaFoldDB" id="A0A1B1S5E2"/>
<keyword evidence="2" id="KW-1185">Reference proteome</keyword>
<evidence type="ECO:0000313" key="1">
    <source>
        <dbReference type="EMBL" id="ANU28412.1"/>
    </source>
</evidence>
<reference evidence="1" key="1">
    <citation type="submission" date="2016-10" db="EMBL/GenBank/DDBJ databases">
        <authorList>
            <person name="See-Too W.S."/>
        </authorList>
    </citation>
    <scope>NUCLEOTIDE SEQUENCE</scope>
    <source>
        <strain evidence="1">L10.15</strain>
    </source>
</reference>
<organism evidence="1 2">
    <name type="scientific">Planococcus versutus</name>
    <dbReference type="NCBI Taxonomy" id="1302659"/>
    <lineage>
        <taxon>Bacteria</taxon>
        <taxon>Bacillati</taxon>
        <taxon>Bacillota</taxon>
        <taxon>Bacilli</taxon>
        <taxon>Bacillales</taxon>
        <taxon>Caryophanaceae</taxon>
        <taxon>Planococcus</taxon>
    </lineage>
</organism>
<evidence type="ECO:0000313" key="2">
    <source>
        <dbReference type="Proteomes" id="UP000053354"/>
    </source>
</evidence>
<dbReference type="KEGG" id="pll:I858_015590"/>
<dbReference type="OrthoDB" id="2991349at2"/>
<protein>
    <submittedName>
        <fullName evidence="1">Uncharacterized protein</fullName>
    </submittedName>
</protein>
<dbReference type="RefSeq" id="WP_065524761.1">
    <property type="nucleotide sequence ID" value="NZ_CP016540.2"/>
</dbReference>
<name>A0A1B1S5E2_9BACL</name>
<gene>
    <name evidence="1" type="ORF">I858_015590</name>
</gene>
<dbReference type="Proteomes" id="UP000053354">
    <property type="component" value="Chromosome"/>
</dbReference>
<dbReference type="STRING" id="1302659.I858_015590"/>
<proteinExistence type="predicted"/>
<accession>A0A1B1S5E2</accession>
<sequence length="308" mass="35310">MVAIKETPYKIKVHTFQAGTPAIDLESANLVDSYYNNDFFEKFLKLIISNRNNKHKNGTNYFHLVSLKQSSDADVLEGKIHTTKYGVLSDIIDTDTDIIVNRVEPVQGVRNEINFVINKNNGLFLIQNDPFRIVSRNFLFDFLKEREPLALNLVKQFNLDNLSHSLFEKFSFTFVTVHDKGFYEQLAKIHNIKSISVNTTVERPAVNSALNRFTKEGVSEEDLLADVTDIMYTFKNTKRSDGIKRVENFVENALDLEKIDSIVAEGQNLKAEFKIKPQSYQIKTSKNKHGILDQSKIINQMIELVKTL</sequence>
<dbReference type="EMBL" id="CP016540">
    <property type="protein sequence ID" value="ANU28412.1"/>
    <property type="molecule type" value="Genomic_DNA"/>
</dbReference>